<protein>
    <submittedName>
        <fullName evidence="1">Uncharacterized protein</fullName>
    </submittedName>
</protein>
<accession>A0ACD5XHB0</accession>
<dbReference type="EnsemblPlants" id="AVESA.00010b.r2.4DG0773590.1">
    <property type="protein sequence ID" value="AVESA.00010b.r2.4DG0773590.1.CDS.1"/>
    <property type="gene ID" value="AVESA.00010b.r2.4DG0773590"/>
</dbReference>
<name>A0ACD5XHB0_AVESA</name>
<evidence type="ECO:0000313" key="1">
    <source>
        <dbReference type="EnsemblPlants" id="AVESA.00010b.r2.4DG0773590.1.CDS.1"/>
    </source>
</evidence>
<evidence type="ECO:0000313" key="2">
    <source>
        <dbReference type="Proteomes" id="UP001732700"/>
    </source>
</evidence>
<sequence length="394" mass="44847">MEHGPMDTASLNVDPMAKLTDDILADIISRVPYKSSCCCKCVSTRWRDLISHPDHRKKMPQSLAGFFYESYYSGRSPRIARHFTNISGNGEPLIDSSLSFLPKYCSIEVLDCCNGLLLCRCWKPTDPTTLDYVVCNPATEKWVVVPATEWSSKVNVARLGFEPAVSSHFHVFEFIDEEAWGIDESELSDCHGCIKTLSIYSSKAGVWKHQIPVEFDFAISGHSRGFFLDGVLHLATSGPYKFTVAVDVEGNDWWIIDMFVPPYYDDARYNDIFPWQRQLYLASRHAGCNGSELSVWALEDYNIEEWTLKDYVSHLEMFGAEYSAFADHLNVISFHPDRNMIFMICGHGNALMSYDMDRKKMCFLRQFGQDCQPWGVTPILPYVPLFSEAPADGY</sequence>
<dbReference type="Proteomes" id="UP001732700">
    <property type="component" value="Chromosome 4D"/>
</dbReference>
<keyword evidence="2" id="KW-1185">Reference proteome</keyword>
<organism evidence="1 2">
    <name type="scientific">Avena sativa</name>
    <name type="common">Oat</name>
    <dbReference type="NCBI Taxonomy" id="4498"/>
    <lineage>
        <taxon>Eukaryota</taxon>
        <taxon>Viridiplantae</taxon>
        <taxon>Streptophyta</taxon>
        <taxon>Embryophyta</taxon>
        <taxon>Tracheophyta</taxon>
        <taxon>Spermatophyta</taxon>
        <taxon>Magnoliopsida</taxon>
        <taxon>Liliopsida</taxon>
        <taxon>Poales</taxon>
        <taxon>Poaceae</taxon>
        <taxon>BOP clade</taxon>
        <taxon>Pooideae</taxon>
        <taxon>Poodae</taxon>
        <taxon>Poeae</taxon>
        <taxon>Poeae Chloroplast Group 1 (Aveneae type)</taxon>
        <taxon>Aveninae</taxon>
        <taxon>Avena</taxon>
    </lineage>
</organism>
<reference evidence="1" key="1">
    <citation type="submission" date="2021-05" db="EMBL/GenBank/DDBJ databases">
        <authorList>
            <person name="Scholz U."/>
            <person name="Mascher M."/>
            <person name="Fiebig A."/>
        </authorList>
    </citation>
    <scope>NUCLEOTIDE SEQUENCE [LARGE SCALE GENOMIC DNA]</scope>
</reference>
<proteinExistence type="predicted"/>
<reference evidence="1" key="2">
    <citation type="submission" date="2025-09" db="UniProtKB">
        <authorList>
            <consortium name="EnsemblPlants"/>
        </authorList>
    </citation>
    <scope>IDENTIFICATION</scope>
</reference>